<accession>A0A9N9A1J1</accession>
<proteinExistence type="predicted"/>
<feature type="non-terminal residue" evidence="1">
    <location>
        <position position="56"/>
    </location>
</feature>
<evidence type="ECO:0000313" key="1">
    <source>
        <dbReference type="EMBL" id="CAG8514607.1"/>
    </source>
</evidence>
<sequence length="56" mass="6341">FVSAPFEGHAIIRITKNGSLLDFDCRFINLVVDDIKAFPYTQLIAWLYASVSHQQA</sequence>
<gene>
    <name evidence="1" type="ORF">FCALED_LOCUS4377</name>
</gene>
<reference evidence="1" key="1">
    <citation type="submission" date="2021-06" db="EMBL/GenBank/DDBJ databases">
        <authorList>
            <person name="Kallberg Y."/>
            <person name="Tangrot J."/>
            <person name="Rosling A."/>
        </authorList>
    </citation>
    <scope>NUCLEOTIDE SEQUENCE</scope>
    <source>
        <strain evidence="1">UK204</strain>
    </source>
</reference>
<name>A0A9N9A1J1_9GLOM</name>
<dbReference type="EMBL" id="CAJVPQ010000851">
    <property type="protein sequence ID" value="CAG8514607.1"/>
    <property type="molecule type" value="Genomic_DNA"/>
</dbReference>
<organism evidence="1 2">
    <name type="scientific">Funneliformis caledonium</name>
    <dbReference type="NCBI Taxonomy" id="1117310"/>
    <lineage>
        <taxon>Eukaryota</taxon>
        <taxon>Fungi</taxon>
        <taxon>Fungi incertae sedis</taxon>
        <taxon>Mucoromycota</taxon>
        <taxon>Glomeromycotina</taxon>
        <taxon>Glomeromycetes</taxon>
        <taxon>Glomerales</taxon>
        <taxon>Glomeraceae</taxon>
        <taxon>Funneliformis</taxon>
    </lineage>
</organism>
<keyword evidence="2" id="KW-1185">Reference proteome</keyword>
<evidence type="ECO:0000313" key="2">
    <source>
        <dbReference type="Proteomes" id="UP000789570"/>
    </source>
</evidence>
<dbReference type="AlphaFoldDB" id="A0A9N9A1J1"/>
<protein>
    <submittedName>
        <fullName evidence="1">3065_t:CDS:1</fullName>
    </submittedName>
</protein>
<comment type="caution">
    <text evidence="1">The sequence shown here is derived from an EMBL/GenBank/DDBJ whole genome shotgun (WGS) entry which is preliminary data.</text>
</comment>
<dbReference type="Proteomes" id="UP000789570">
    <property type="component" value="Unassembled WGS sequence"/>
</dbReference>